<dbReference type="Proteomes" id="UP000240916">
    <property type="component" value="Segment"/>
</dbReference>
<evidence type="ECO:0000313" key="2">
    <source>
        <dbReference type="Proteomes" id="UP000240916"/>
    </source>
</evidence>
<evidence type="ECO:0000313" key="1">
    <source>
        <dbReference type="EMBL" id="ATS92904.1"/>
    </source>
</evidence>
<dbReference type="Pfam" id="PF24255">
    <property type="entry name" value="DUF7456"/>
    <property type="match status" value="1"/>
</dbReference>
<accession>A0A2D2W3Y7</accession>
<protein>
    <submittedName>
        <fullName evidence="1">Uncharacterized protein</fullName>
    </submittedName>
</protein>
<sequence>MNRHVFNKHEFYGAGYGPHVSVEIPDITYTTVADAINALDDVYRSVRAELTRLLEKA</sequence>
<dbReference type="InterPro" id="IPR055879">
    <property type="entry name" value="DUF7456"/>
</dbReference>
<reference evidence="1 2" key="1">
    <citation type="submission" date="2017-09" db="EMBL/GenBank/DDBJ databases">
        <authorList>
            <person name="Pradhan P."/>
            <person name="Aluri L.S."/>
            <person name="Anandarajan D."/>
            <person name="Beiriger J.C."/>
            <person name="Bethamcharla R."/>
            <person name="Betini N."/>
            <person name="Bhatt S.D."/>
            <person name="Chengalvala S."/>
            <person name="Cox N.E."/>
            <person name="Delvadia B.P."/>
            <person name="Desai A.S."/>
            <person name="Devaney A.M."/>
            <person name="Doyle B.K."/>
            <person name="Edgerton A.O."/>
            <person name="Erlich M.C."/>
            <person name="Fitzpatrick K.C."/>
            <person name="Gajjar E.A."/>
            <person name="Ganguly A."/>
            <person name="Gill R.S."/>
            <person name="Goldman M.G."/>
            <person name="Good P.M."/>
            <person name="Gupta N."/>
            <person name="Haddad L.M."/>
            <person name="Han E.J."/>
            <person name="Jain S."/>
            <person name="Jiang A."/>
            <person name="Jurgielewicz A.D."/>
            <person name="Kainth D.K."/>
            <person name="Karam J.M."/>
            <person name="Kodavatiganti M."/>
            <person name="Kriete S.J."/>
            <person name="MacDonald C.E."/>
            <person name="Maret J.P."/>
            <person name="Mathew A.E."/>
            <person name="Nako S."/>
            <person name="Natrajan M."/>
            <person name="Nishu N.M."/>
            <person name="Parikh A."/>
            <person name="Patel N."/>
            <person name="Patel P.D."/>
            <person name="Patel S."/>
            <person name="Patra K."/>
            <person name="Pumpuckdee D."/>
            <person name="Rai K."/>
            <person name="Ramanathan A."/>
            <person name="Sarkar A."/>
            <person name="Schaffer B.L."/>
            <person name="Shah P."/>
            <person name="Tata R.K."/>
            <person name="Tawfik A.H."/>
            <person name="Thuremella B.T."/>
            <person name="Toma J."/>
            <person name="Tran T.L."/>
            <person name="Veera S."/>
            <person name="Vemulapalli V.K."/>
            <person name="Vidas T.V."/>
            <person name="Vieira K.S."/>
            <person name="Vijayakumar G."/>
            <person name="Walor T.A."/>
            <person name="White C.R."/>
            <person name="Wong B.M."/>
            <person name="Zhao Sl."/>
            <person name="McDonald M.T."/>
            <person name="Dalia R."/>
            <person name="Little J.L."/>
            <person name="Gurney S.M.R."/>
            <person name="Bollivar D.W."/>
            <person name="Garlena R.A."/>
            <person name="Russell D.A."/>
            <person name="Pope W.H."/>
            <person name="Jacobs-Sera D."/>
            <person name="Hendrix R.W."/>
            <person name="Hatfull G.F."/>
        </authorList>
    </citation>
    <scope>NUCLEOTIDE SEQUENCE [LARGE SCALE GENOMIC DNA]</scope>
</reference>
<gene>
    <name evidence="1" type="ORF">SEA_SUPERPHIKIMAN_61</name>
</gene>
<name>A0A2D2W3Y7_9CAUD</name>
<proteinExistence type="predicted"/>
<organism evidence="1 2">
    <name type="scientific">Mycobacterium phage Superphikiman</name>
    <dbReference type="NCBI Taxonomy" id="2041551"/>
    <lineage>
        <taxon>Viruses</taxon>
        <taxon>Duplodnaviria</taxon>
        <taxon>Heunggongvirae</taxon>
        <taxon>Uroviricota</taxon>
        <taxon>Caudoviricetes</taxon>
        <taxon>Omegavirus</taxon>
        <taxon>Omegavirus courthouse</taxon>
    </lineage>
</organism>
<dbReference type="EMBL" id="MF919534">
    <property type="protein sequence ID" value="ATS92904.1"/>
    <property type="molecule type" value="Genomic_DNA"/>
</dbReference>